<evidence type="ECO:0000313" key="1">
    <source>
        <dbReference type="EMBL" id="GFS37402.1"/>
    </source>
</evidence>
<keyword evidence="2" id="KW-1185">Reference proteome</keyword>
<gene>
    <name evidence="1" type="ORF">TNIN_461171</name>
</gene>
<sequence length="127" mass="14460">MRSNLYPKISPQNIWQRPFQPFTSLPLQKEGEKKVVFGGPQSLHDDCFLTSRDQNIAADTIPFYQQTSHLSLEALKDPEWGLGKTFFFSLTFPGVFLVLKSYKAGVGENCVQKNAFFSRKFECLVCS</sequence>
<evidence type="ECO:0000313" key="2">
    <source>
        <dbReference type="Proteomes" id="UP000886998"/>
    </source>
</evidence>
<organism evidence="1 2">
    <name type="scientific">Trichonephila inaurata madagascariensis</name>
    <dbReference type="NCBI Taxonomy" id="2747483"/>
    <lineage>
        <taxon>Eukaryota</taxon>
        <taxon>Metazoa</taxon>
        <taxon>Ecdysozoa</taxon>
        <taxon>Arthropoda</taxon>
        <taxon>Chelicerata</taxon>
        <taxon>Arachnida</taxon>
        <taxon>Araneae</taxon>
        <taxon>Araneomorphae</taxon>
        <taxon>Entelegynae</taxon>
        <taxon>Araneoidea</taxon>
        <taxon>Nephilidae</taxon>
        <taxon>Trichonephila</taxon>
        <taxon>Trichonephila inaurata</taxon>
    </lineage>
</organism>
<name>A0A8X6MBD9_9ARAC</name>
<reference evidence="1" key="1">
    <citation type="submission" date="2020-08" db="EMBL/GenBank/DDBJ databases">
        <title>Multicomponent nature underlies the extraordinary mechanical properties of spider dragline silk.</title>
        <authorList>
            <person name="Kono N."/>
            <person name="Nakamura H."/>
            <person name="Mori M."/>
            <person name="Yoshida Y."/>
            <person name="Ohtoshi R."/>
            <person name="Malay A.D."/>
            <person name="Moran D.A.P."/>
            <person name="Tomita M."/>
            <person name="Numata K."/>
            <person name="Arakawa K."/>
        </authorList>
    </citation>
    <scope>NUCLEOTIDE SEQUENCE</scope>
</reference>
<dbReference type="EMBL" id="BMAV01024969">
    <property type="protein sequence ID" value="GFS37402.1"/>
    <property type="molecule type" value="Genomic_DNA"/>
</dbReference>
<protein>
    <submittedName>
        <fullName evidence="1">Uncharacterized protein</fullName>
    </submittedName>
</protein>
<proteinExistence type="predicted"/>
<dbReference type="AlphaFoldDB" id="A0A8X6MBD9"/>
<dbReference type="Proteomes" id="UP000886998">
    <property type="component" value="Unassembled WGS sequence"/>
</dbReference>
<accession>A0A8X6MBD9</accession>
<comment type="caution">
    <text evidence="1">The sequence shown here is derived from an EMBL/GenBank/DDBJ whole genome shotgun (WGS) entry which is preliminary data.</text>
</comment>